<dbReference type="GO" id="GO:0016020">
    <property type="term" value="C:membrane"/>
    <property type="evidence" value="ECO:0007669"/>
    <property type="project" value="UniProtKB-SubCell"/>
</dbReference>
<organism evidence="8 9">
    <name type="scientific">Ruania alkalisoli</name>
    <dbReference type="NCBI Taxonomy" id="2779775"/>
    <lineage>
        <taxon>Bacteria</taxon>
        <taxon>Bacillati</taxon>
        <taxon>Actinomycetota</taxon>
        <taxon>Actinomycetes</taxon>
        <taxon>Micrococcales</taxon>
        <taxon>Ruaniaceae</taxon>
        <taxon>Ruania</taxon>
    </lineage>
</organism>
<sequence length="385" mass="40405">MSTLGEPSATRFRPSLASAAVVIGGLTVGAVGLYFTASIVAPAFFAFTLFVSARPLQRLLERAGAPKIVAAVLVLLGLYVVLTALVIATIASLTQAALELPRYTRDLQAIYLDTLAWLEQFGVDDAALAQYASSIDLNRVADLLGAVVQGTTSAGGQALVILVVMFFLAIDSTSVRSRWQLLTASRPELATSLRAFFAGVRKYWVVCTVFGLIVAALDVIALWIIGVPLALVWGVLAFVTNYIPNVGFVIGLIPPALIALLEGGVTDMVAVIVTYSVLNFTIQTIIQPKVVGDAVGLSPAVSFLSLTFWTVVVGPLGAILAVPLTLAAKAGLVDAHPEARWINAFLVTDTQAKRALSSNGTTAPTATRTTKANPEQPAAEETNSA</sequence>
<feature type="transmembrane region" description="Helical" evidence="7">
    <location>
        <begin position="68"/>
        <end position="93"/>
    </location>
</feature>
<protein>
    <submittedName>
        <fullName evidence="8">AI-2E family transporter</fullName>
    </submittedName>
</protein>
<dbReference type="RefSeq" id="WP_193496938.1">
    <property type="nucleotide sequence ID" value="NZ_CP063169.1"/>
</dbReference>
<reference evidence="8 9" key="1">
    <citation type="submission" date="2020-10" db="EMBL/GenBank/DDBJ databases">
        <title>Haloactinobacterium sp. RN3S43, a bacterium isolated from saline soil.</title>
        <authorList>
            <person name="Sun J.-Q."/>
        </authorList>
    </citation>
    <scope>NUCLEOTIDE SEQUENCE [LARGE SCALE GENOMIC DNA]</scope>
    <source>
        <strain evidence="8 9">RN3S43</strain>
    </source>
</reference>
<keyword evidence="5 7" id="KW-0472">Membrane</keyword>
<accession>A0A7M1SUG0</accession>
<evidence type="ECO:0000256" key="4">
    <source>
        <dbReference type="ARBA" id="ARBA00022989"/>
    </source>
</evidence>
<evidence type="ECO:0000256" key="2">
    <source>
        <dbReference type="ARBA" id="ARBA00009773"/>
    </source>
</evidence>
<dbReference type="InterPro" id="IPR002549">
    <property type="entry name" value="AI-2E-like"/>
</dbReference>
<keyword evidence="3 7" id="KW-0812">Transmembrane</keyword>
<feature type="transmembrane region" description="Helical" evidence="7">
    <location>
        <begin position="20"/>
        <end position="47"/>
    </location>
</feature>
<evidence type="ECO:0000256" key="1">
    <source>
        <dbReference type="ARBA" id="ARBA00004141"/>
    </source>
</evidence>
<dbReference type="Pfam" id="PF01594">
    <property type="entry name" value="AI-2E_transport"/>
    <property type="match status" value="1"/>
</dbReference>
<feature type="transmembrane region" description="Helical" evidence="7">
    <location>
        <begin position="268"/>
        <end position="286"/>
    </location>
</feature>
<comment type="similarity">
    <text evidence="2">Belongs to the autoinducer-2 exporter (AI-2E) (TC 2.A.86) family.</text>
</comment>
<evidence type="ECO:0000256" key="5">
    <source>
        <dbReference type="ARBA" id="ARBA00023136"/>
    </source>
</evidence>
<dbReference type="PANTHER" id="PTHR21716:SF64">
    <property type="entry name" value="AI-2 TRANSPORT PROTEIN TQSA"/>
    <property type="match status" value="1"/>
</dbReference>
<proteinExistence type="inferred from homology"/>
<feature type="region of interest" description="Disordered" evidence="6">
    <location>
        <begin position="356"/>
        <end position="385"/>
    </location>
</feature>
<evidence type="ECO:0000256" key="6">
    <source>
        <dbReference type="SAM" id="MobiDB-lite"/>
    </source>
</evidence>
<evidence type="ECO:0000256" key="7">
    <source>
        <dbReference type="SAM" id="Phobius"/>
    </source>
</evidence>
<evidence type="ECO:0000313" key="8">
    <source>
        <dbReference type="EMBL" id="QOR70253.1"/>
    </source>
</evidence>
<feature type="transmembrane region" description="Helical" evidence="7">
    <location>
        <begin position="146"/>
        <end position="170"/>
    </location>
</feature>
<dbReference type="GO" id="GO:0055085">
    <property type="term" value="P:transmembrane transport"/>
    <property type="evidence" value="ECO:0007669"/>
    <property type="project" value="TreeGrafter"/>
</dbReference>
<dbReference type="AlphaFoldDB" id="A0A7M1SUG0"/>
<dbReference type="Proteomes" id="UP000593758">
    <property type="component" value="Chromosome"/>
</dbReference>
<comment type="subcellular location">
    <subcellularLocation>
        <location evidence="1">Membrane</location>
        <topology evidence="1">Multi-pass membrane protein</topology>
    </subcellularLocation>
</comment>
<feature type="compositionally biased region" description="Low complexity" evidence="6">
    <location>
        <begin position="361"/>
        <end position="372"/>
    </location>
</feature>
<evidence type="ECO:0000256" key="3">
    <source>
        <dbReference type="ARBA" id="ARBA00022692"/>
    </source>
</evidence>
<keyword evidence="9" id="KW-1185">Reference proteome</keyword>
<feature type="transmembrane region" description="Helical" evidence="7">
    <location>
        <begin position="306"/>
        <end position="328"/>
    </location>
</feature>
<name>A0A7M1SUG0_9MICO</name>
<gene>
    <name evidence="8" type="ORF">IM660_16850</name>
</gene>
<evidence type="ECO:0000313" key="9">
    <source>
        <dbReference type="Proteomes" id="UP000593758"/>
    </source>
</evidence>
<feature type="transmembrane region" description="Helical" evidence="7">
    <location>
        <begin position="203"/>
        <end position="236"/>
    </location>
</feature>
<keyword evidence="4 7" id="KW-1133">Transmembrane helix</keyword>
<dbReference type="EMBL" id="CP063169">
    <property type="protein sequence ID" value="QOR70253.1"/>
    <property type="molecule type" value="Genomic_DNA"/>
</dbReference>
<dbReference type="PANTHER" id="PTHR21716">
    <property type="entry name" value="TRANSMEMBRANE PROTEIN"/>
    <property type="match status" value="1"/>
</dbReference>
<dbReference type="KEGG" id="halt:IM660_16850"/>